<name>A0AAV9XUH8_9CRYT</name>
<proteinExistence type="predicted"/>
<evidence type="ECO:0008006" key="3">
    <source>
        <dbReference type="Google" id="ProtNLM"/>
    </source>
</evidence>
<dbReference type="AlphaFoldDB" id="A0AAV9XUH8"/>
<keyword evidence="2" id="KW-1185">Reference proteome</keyword>
<gene>
    <name evidence="1" type="ORF">RS030_6888</name>
</gene>
<protein>
    <recommendedName>
        <fullName evidence="3">Transcription factor TFIIB cyclin-like domain-containing protein</fullName>
    </recommendedName>
</protein>
<dbReference type="EMBL" id="JAWDEY010000034">
    <property type="protein sequence ID" value="KAK6588337.1"/>
    <property type="molecule type" value="Genomic_DNA"/>
</dbReference>
<reference evidence="1 2" key="1">
    <citation type="submission" date="2023-10" db="EMBL/GenBank/DDBJ databases">
        <title>Comparative genomics analysis reveals potential genetic determinants of host preference in Cryptosporidium xiaoi.</title>
        <authorList>
            <person name="Xiao L."/>
            <person name="Li J."/>
        </authorList>
    </citation>
    <scope>NUCLEOTIDE SEQUENCE [LARGE SCALE GENOMIC DNA]</scope>
    <source>
        <strain evidence="1 2">52996</strain>
    </source>
</reference>
<sequence>MYTVNSPIPIKFVSTVEYGESGNQLSQSSYTNRRNALGYLRKEFKAWSLEGSVNTGKRILQNTLPELSASRVGESIRIFTLYLKSLKYIPKSETKLELIVLASSYISVRRDGEYVSLFYISSKLKQGNYKRFASIVRKICINIGIDKLPDCSLLESLEEVSGRIEKYIRDGCLEVTIVNENINKDIIDDNQETVQNTRNYIEFEDFGSESRNEDENLDVENRFATCSKQILVGTDSNERNLLLESLLNYSHKKSDNIHFQVERRLKQNKRKEINFESLKKSKEFAHEILKVIFKFNENSSKECIKDDILSPFWLANGSSVSPIICGALIYSFKIHCVELSMKDVITATGISKSTIINAKKLVSKKLLFISQKLFPGWIDSYFHVNTNFRDADKQKENNSCLDLPPTIVQSLVKLIKTSGLYIDT</sequence>
<evidence type="ECO:0000313" key="2">
    <source>
        <dbReference type="Proteomes" id="UP001311799"/>
    </source>
</evidence>
<comment type="caution">
    <text evidence="1">The sequence shown here is derived from an EMBL/GenBank/DDBJ whole genome shotgun (WGS) entry which is preliminary data.</text>
</comment>
<dbReference type="Proteomes" id="UP001311799">
    <property type="component" value="Unassembled WGS sequence"/>
</dbReference>
<organism evidence="1 2">
    <name type="scientific">Cryptosporidium xiaoi</name>
    <dbReference type="NCBI Taxonomy" id="659607"/>
    <lineage>
        <taxon>Eukaryota</taxon>
        <taxon>Sar</taxon>
        <taxon>Alveolata</taxon>
        <taxon>Apicomplexa</taxon>
        <taxon>Conoidasida</taxon>
        <taxon>Coccidia</taxon>
        <taxon>Eucoccidiorida</taxon>
        <taxon>Eimeriorina</taxon>
        <taxon>Cryptosporidiidae</taxon>
        <taxon>Cryptosporidium</taxon>
    </lineage>
</organism>
<accession>A0AAV9XUH8</accession>
<evidence type="ECO:0000313" key="1">
    <source>
        <dbReference type="EMBL" id="KAK6588337.1"/>
    </source>
</evidence>